<dbReference type="Proteomes" id="UP001151760">
    <property type="component" value="Unassembled WGS sequence"/>
</dbReference>
<dbReference type="PANTHER" id="PTHR11439">
    <property type="entry name" value="GAG-POL-RELATED RETROTRANSPOSON"/>
    <property type="match status" value="1"/>
</dbReference>
<sequence>MLIKRKWIFKVKKDEFGGVLKNKARLIAKGYRQEKGIDFEESFAPVSRIEAIHIFISNAANKNMMIYQIDVKMAFLNGDLREEAYDVDDGQICMCARYQAYPTEKHLHAVKRIFRFLKGIINMGLWYLKDTDIALTAYAVADHVGCQNSRRSTSGSAQLLGDKLVSRSSKK</sequence>
<keyword evidence="3" id="KW-1185">Reference proteome</keyword>
<reference evidence="2" key="1">
    <citation type="journal article" date="2022" name="Int. J. Mol. Sci.">
        <title>Draft Genome of Tanacetum Coccineum: Genomic Comparison of Closely Related Tanacetum-Family Plants.</title>
        <authorList>
            <person name="Yamashiro T."/>
            <person name="Shiraishi A."/>
            <person name="Nakayama K."/>
            <person name="Satake H."/>
        </authorList>
    </citation>
    <scope>NUCLEOTIDE SEQUENCE</scope>
</reference>
<dbReference type="InterPro" id="IPR013103">
    <property type="entry name" value="RVT_2"/>
</dbReference>
<accession>A0ABQ5G394</accession>
<reference evidence="2" key="2">
    <citation type="submission" date="2022-01" db="EMBL/GenBank/DDBJ databases">
        <authorList>
            <person name="Yamashiro T."/>
            <person name="Shiraishi A."/>
            <person name="Satake H."/>
            <person name="Nakayama K."/>
        </authorList>
    </citation>
    <scope>NUCLEOTIDE SEQUENCE</scope>
</reference>
<dbReference type="PANTHER" id="PTHR11439:SF495">
    <property type="entry name" value="REVERSE TRANSCRIPTASE, RNA-DEPENDENT DNA POLYMERASE-RELATED"/>
    <property type="match status" value="1"/>
</dbReference>
<comment type="caution">
    <text evidence="2">The sequence shown here is derived from an EMBL/GenBank/DDBJ whole genome shotgun (WGS) entry which is preliminary data.</text>
</comment>
<dbReference type="EMBL" id="BQNB010017996">
    <property type="protein sequence ID" value="GJT69529.1"/>
    <property type="molecule type" value="Genomic_DNA"/>
</dbReference>
<evidence type="ECO:0000313" key="2">
    <source>
        <dbReference type="EMBL" id="GJT69529.1"/>
    </source>
</evidence>
<proteinExistence type="predicted"/>
<feature type="domain" description="Reverse transcriptase Ty1/copia-type" evidence="1">
    <location>
        <begin position="3"/>
        <end position="88"/>
    </location>
</feature>
<gene>
    <name evidence="2" type="ORF">Tco_1028815</name>
</gene>
<organism evidence="2 3">
    <name type="scientific">Tanacetum coccineum</name>
    <dbReference type="NCBI Taxonomy" id="301880"/>
    <lineage>
        <taxon>Eukaryota</taxon>
        <taxon>Viridiplantae</taxon>
        <taxon>Streptophyta</taxon>
        <taxon>Embryophyta</taxon>
        <taxon>Tracheophyta</taxon>
        <taxon>Spermatophyta</taxon>
        <taxon>Magnoliopsida</taxon>
        <taxon>eudicotyledons</taxon>
        <taxon>Gunneridae</taxon>
        <taxon>Pentapetalae</taxon>
        <taxon>asterids</taxon>
        <taxon>campanulids</taxon>
        <taxon>Asterales</taxon>
        <taxon>Asteraceae</taxon>
        <taxon>Asteroideae</taxon>
        <taxon>Anthemideae</taxon>
        <taxon>Anthemidinae</taxon>
        <taxon>Tanacetum</taxon>
    </lineage>
</organism>
<dbReference type="Pfam" id="PF07727">
    <property type="entry name" value="RVT_2"/>
    <property type="match status" value="1"/>
</dbReference>
<evidence type="ECO:0000313" key="3">
    <source>
        <dbReference type="Proteomes" id="UP001151760"/>
    </source>
</evidence>
<protein>
    <submittedName>
        <fullName evidence="2">Retrovirus-related pol polyprotein from transposon TNT 1-94</fullName>
    </submittedName>
</protein>
<evidence type="ECO:0000259" key="1">
    <source>
        <dbReference type="Pfam" id="PF07727"/>
    </source>
</evidence>
<name>A0ABQ5G394_9ASTR</name>